<protein>
    <submittedName>
        <fullName evidence="3">Uncharacterized protein</fullName>
    </submittedName>
</protein>
<dbReference type="KEGG" id="mng:MNEG_13706"/>
<dbReference type="AlphaFoldDB" id="A0A0D2J2Q8"/>
<feature type="compositionally biased region" description="Low complexity" evidence="1">
    <location>
        <begin position="127"/>
        <end position="142"/>
    </location>
</feature>
<keyword evidence="2" id="KW-1133">Transmembrane helix</keyword>
<evidence type="ECO:0000313" key="3">
    <source>
        <dbReference type="EMBL" id="KIY94257.1"/>
    </source>
</evidence>
<feature type="region of interest" description="Disordered" evidence="1">
    <location>
        <begin position="121"/>
        <end position="181"/>
    </location>
</feature>
<keyword evidence="2" id="KW-0472">Membrane</keyword>
<evidence type="ECO:0000313" key="4">
    <source>
        <dbReference type="Proteomes" id="UP000054498"/>
    </source>
</evidence>
<evidence type="ECO:0000256" key="2">
    <source>
        <dbReference type="SAM" id="Phobius"/>
    </source>
</evidence>
<feature type="region of interest" description="Disordered" evidence="1">
    <location>
        <begin position="75"/>
        <end position="104"/>
    </location>
</feature>
<proteinExistence type="predicted"/>
<evidence type="ECO:0000256" key="1">
    <source>
        <dbReference type="SAM" id="MobiDB-lite"/>
    </source>
</evidence>
<name>A0A0D2J2Q8_9CHLO</name>
<gene>
    <name evidence="3" type="ORF">MNEG_13706</name>
</gene>
<dbReference type="GeneID" id="25731195"/>
<organism evidence="3 4">
    <name type="scientific">Monoraphidium neglectum</name>
    <dbReference type="NCBI Taxonomy" id="145388"/>
    <lineage>
        <taxon>Eukaryota</taxon>
        <taxon>Viridiplantae</taxon>
        <taxon>Chlorophyta</taxon>
        <taxon>core chlorophytes</taxon>
        <taxon>Chlorophyceae</taxon>
        <taxon>CS clade</taxon>
        <taxon>Sphaeropleales</taxon>
        <taxon>Selenastraceae</taxon>
        <taxon>Monoraphidium</taxon>
    </lineage>
</organism>
<reference evidence="3 4" key="1">
    <citation type="journal article" date="2013" name="BMC Genomics">
        <title>Reconstruction of the lipid metabolism for the microalga Monoraphidium neglectum from its genome sequence reveals characteristics suitable for biofuel production.</title>
        <authorList>
            <person name="Bogen C."/>
            <person name="Al-Dilaimi A."/>
            <person name="Albersmeier A."/>
            <person name="Wichmann J."/>
            <person name="Grundmann M."/>
            <person name="Rupp O."/>
            <person name="Lauersen K.J."/>
            <person name="Blifernez-Klassen O."/>
            <person name="Kalinowski J."/>
            <person name="Goesmann A."/>
            <person name="Mussgnug J.H."/>
            <person name="Kruse O."/>
        </authorList>
    </citation>
    <scope>NUCLEOTIDE SEQUENCE [LARGE SCALE GENOMIC DNA]</scope>
    <source>
        <strain evidence="3 4">SAG 48.87</strain>
    </source>
</reference>
<accession>A0A0D2J2Q8</accession>
<feature type="compositionally biased region" description="Low complexity" evidence="1">
    <location>
        <begin position="230"/>
        <end position="254"/>
    </location>
</feature>
<dbReference type="EMBL" id="KK104211">
    <property type="protein sequence ID" value="KIY94257.1"/>
    <property type="molecule type" value="Genomic_DNA"/>
</dbReference>
<keyword evidence="2" id="KW-0812">Transmembrane</keyword>
<dbReference type="Proteomes" id="UP000054498">
    <property type="component" value="Unassembled WGS sequence"/>
</dbReference>
<dbReference type="RefSeq" id="XP_013893277.1">
    <property type="nucleotide sequence ID" value="XM_014037823.1"/>
</dbReference>
<keyword evidence="4" id="KW-1185">Reference proteome</keyword>
<sequence length="351" mass="36393">MGTHILRGLLQDQATQKEAQLISAGDCQRLAGVSIGGWVIVSLLCGAALGVAATLLFQCLRRRRDARYMREADAADAAERSLPGPGKAHRTSSPQLRQKLPVSRSSRSAALGLGPLTASVHAAPSKSGLPAATARAARESAAGGVGSRQQDGVGAGDTRVADQQASQQMELRGSSHATGERHSDAIRQFVSTSYVGQVAMGPGAGSLVSSHSGMAGPLPAIAPSPELPRAPAQQPVAPSEQPQQPQQPQHAAVAAGLAGSVADTPAQVALVQHDVDDSYELEELDADWKALLSDVDSRLGTAGAPPMDARERAVAIKKLLVATATRGVDFAMGATIEEVLRFRNFHAGKRD</sequence>
<feature type="transmembrane region" description="Helical" evidence="2">
    <location>
        <begin position="38"/>
        <end position="60"/>
    </location>
</feature>
<feature type="region of interest" description="Disordered" evidence="1">
    <location>
        <begin position="216"/>
        <end position="254"/>
    </location>
</feature>
<dbReference type="OrthoDB" id="544155at2759"/>